<comment type="caution">
    <text evidence="1">The sequence shown here is derived from an EMBL/GenBank/DDBJ whole genome shotgun (WGS) entry which is preliminary data.</text>
</comment>
<dbReference type="EMBL" id="MFGM01000086">
    <property type="protein sequence ID" value="OGF34028.1"/>
    <property type="molecule type" value="Genomic_DNA"/>
</dbReference>
<protein>
    <recommendedName>
        <fullName evidence="3">Lipoprotein</fullName>
    </recommendedName>
</protein>
<evidence type="ECO:0000313" key="2">
    <source>
        <dbReference type="Proteomes" id="UP000178656"/>
    </source>
</evidence>
<reference evidence="1 2" key="1">
    <citation type="journal article" date="2016" name="Nat. Commun.">
        <title>Thousands of microbial genomes shed light on interconnected biogeochemical processes in an aquifer system.</title>
        <authorList>
            <person name="Anantharaman K."/>
            <person name="Brown C.T."/>
            <person name="Hug L.A."/>
            <person name="Sharon I."/>
            <person name="Castelle C.J."/>
            <person name="Probst A.J."/>
            <person name="Thomas B.C."/>
            <person name="Singh A."/>
            <person name="Wilkins M.J."/>
            <person name="Karaoz U."/>
            <person name="Brodie E.L."/>
            <person name="Williams K.H."/>
            <person name="Hubbard S.S."/>
            <person name="Banfield J.F."/>
        </authorList>
    </citation>
    <scope>NUCLEOTIDE SEQUENCE [LARGE SCALE GENOMIC DNA]</scope>
</reference>
<evidence type="ECO:0000313" key="1">
    <source>
        <dbReference type="EMBL" id="OGF34028.1"/>
    </source>
</evidence>
<sequence length="140" mass="15370">MTRMLIFTTIAMIMSSCIVEDKEAARQKKVAEVAATYNTTEENAQKIISLGKYFPNLNNMVYFRDPNTGACYAYIVQEFNSGTTAWGGPGLTTVNCELAEKALINPAPPPEAPPQASCEQQLKQLIDQQATQAPPILIQQ</sequence>
<name>A0A1F5T4Y0_9BACT</name>
<proteinExistence type="predicted"/>
<dbReference type="PROSITE" id="PS51257">
    <property type="entry name" value="PROKAR_LIPOPROTEIN"/>
    <property type="match status" value="1"/>
</dbReference>
<gene>
    <name evidence="1" type="ORF">A2482_04860</name>
</gene>
<evidence type="ECO:0008006" key="3">
    <source>
        <dbReference type="Google" id="ProtNLM"/>
    </source>
</evidence>
<organism evidence="1 2">
    <name type="scientific">Candidatus Falkowbacteria bacterium RIFOXYC2_FULL_48_21</name>
    <dbReference type="NCBI Taxonomy" id="1798005"/>
    <lineage>
        <taxon>Bacteria</taxon>
        <taxon>Candidatus Falkowiibacteriota</taxon>
    </lineage>
</organism>
<dbReference type="AlphaFoldDB" id="A0A1F5T4Y0"/>
<accession>A0A1F5T4Y0</accession>
<dbReference type="Proteomes" id="UP000178656">
    <property type="component" value="Unassembled WGS sequence"/>
</dbReference>